<dbReference type="OrthoDB" id="5359669at2759"/>
<dbReference type="EMBL" id="MVGC01000410">
    <property type="protein sequence ID" value="RJE19404.1"/>
    <property type="molecule type" value="Genomic_DNA"/>
</dbReference>
<feature type="compositionally biased region" description="Pro residues" evidence="1">
    <location>
        <begin position="99"/>
        <end position="109"/>
    </location>
</feature>
<gene>
    <name evidence="2" type="ORF">PHISCL_08264</name>
</gene>
<comment type="caution">
    <text evidence="2">The sequence shown here is derived from an EMBL/GenBank/DDBJ whole genome shotgun (WGS) entry which is preliminary data.</text>
</comment>
<evidence type="ECO:0000313" key="3">
    <source>
        <dbReference type="Proteomes" id="UP000266188"/>
    </source>
</evidence>
<reference evidence="3" key="1">
    <citation type="submission" date="2017-02" db="EMBL/GenBank/DDBJ databases">
        <authorList>
            <person name="Tafer H."/>
            <person name="Lopandic K."/>
        </authorList>
    </citation>
    <scope>NUCLEOTIDE SEQUENCE [LARGE SCALE GENOMIC DNA]</scope>
    <source>
        <strain evidence="3">CBS 366.77</strain>
    </source>
</reference>
<dbReference type="Proteomes" id="UP000266188">
    <property type="component" value="Unassembled WGS sequence"/>
</dbReference>
<organism evidence="2 3">
    <name type="scientific">Aspergillus sclerotialis</name>
    <dbReference type="NCBI Taxonomy" id="2070753"/>
    <lineage>
        <taxon>Eukaryota</taxon>
        <taxon>Fungi</taxon>
        <taxon>Dikarya</taxon>
        <taxon>Ascomycota</taxon>
        <taxon>Pezizomycotina</taxon>
        <taxon>Eurotiomycetes</taxon>
        <taxon>Eurotiomycetidae</taxon>
        <taxon>Eurotiales</taxon>
        <taxon>Aspergillaceae</taxon>
        <taxon>Aspergillus</taxon>
        <taxon>Aspergillus subgen. Polypaecilum</taxon>
    </lineage>
</organism>
<feature type="compositionally biased region" description="Polar residues" evidence="1">
    <location>
        <begin position="193"/>
        <end position="212"/>
    </location>
</feature>
<evidence type="ECO:0000256" key="1">
    <source>
        <dbReference type="SAM" id="MobiDB-lite"/>
    </source>
</evidence>
<keyword evidence="3" id="KW-1185">Reference proteome</keyword>
<accession>A0A3A2ZJ73</accession>
<feature type="compositionally biased region" description="Low complexity" evidence="1">
    <location>
        <begin position="49"/>
        <end position="78"/>
    </location>
</feature>
<protein>
    <submittedName>
        <fullName evidence="2">Uncharacterized protein</fullName>
    </submittedName>
</protein>
<feature type="region of interest" description="Disordered" evidence="1">
    <location>
        <begin position="37"/>
        <end position="112"/>
    </location>
</feature>
<feature type="region of interest" description="Disordered" evidence="1">
    <location>
        <begin position="193"/>
        <end position="219"/>
    </location>
</feature>
<evidence type="ECO:0000313" key="2">
    <source>
        <dbReference type="EMBL" id="RJE19404.1"/>
    </source>
</evidence>
<dbReference type="AlphaFoldDB" id="A0A3A2ZJ73"/>
<feature type="region of interest" description="Disordered" evidence="1">
    <location>
        <begin position="130"/>
        <end position="180"/>
    </location>
</feature>
<feature type="compositionally biased region" description="Polar residues" evidence="1">
    <location>
        <begin position="143"/>
        <end position="164"/>
    </location>
</feature>
<name>A0A3A2ZJ73_9EURO</name>
<sequence>MCPLIFNQFADGPTMVLSPPQEHAFAQFPSPPVFGSSSGNLQSYASNPTFTNGLNTNSSTTPNNDSSWTLNSSSSLPRPSRKRSRDESFDESTDAPSVPAVPAPAPPQEEPIYGEGMVLLNPKTGMALSAESQTGTWYEETSENANATAPPVSSRSKALSSNQADIPGRKSQRLDNSVPGLDDIALSSIHQRLQHTNGDNRRTLNPSRSSPFSPGEPQVDDATRLLGISWQRIGNDDDMAAAVRGWKKFIDNQYSTYLHDSNILMKNRALNAYLVSAHPIDAASPAFYLFTEDLTQAQLVGSSWEITLQNLRTVPVTFEGTEVLQAGNNPLSHPPQNTIHLSNPSEEGLPLLQTLSAMPATNGGMAELNAGATMSSGMEIDA</sequence>
<proteinExistence type="predicted"/>